<evidence type="ECO:0000313" key="2">
    <source>
        <dbReference type="Proteomes" id="UP000314987"/>
    </source>
</evidence>
<dbReference type="Ensembl" id="ENSVURT00010011396.1">
    <property type="protein sequence ID" value="ENSVURP00010010058.1"/>
    <property type="gene ID" value="ENSVURG00010007764.1"/>
</dbReference>
<sequence>KAYHMEEIASEKWVRFVLSGDSFLGTLTLPSVTSRSFVISQGQGSGKKGHFQDKVTNLSQLAEVQALLQDYLSSWSVEE</sequence>
<reference evidence="1" key="2">
    <citation type="submission" date="2025-08" db="UniProtKB">
        <authorList>
            <consortium name="Ensembl"/>
        </authorList>
    </citation>
    <scope>IDENTIFICATION</scope>
</reference>
<evidence type="ECO:0000313" key="1">
    <source>
        <dbReference type="Ensembl" id="ENSVURP00010010058.1"/>
    </source>
</evidence>
<accession>A0A4X2KDU3</accession>
<keyword evidence="2" id="KW-1185">Reference proteome</keyword>
<reference evidence="1" key="3">
    <citation type="submission" date="2025-09" db="UniProtKB">
        <authorList>
            <consortium name="Ensembl"/>
        </authorList>
    </citation>
    <scope>IDENTIFICATION</scope>
</reference>
<proteinExistence type="predicted"/>
<dbReference type="Proteomes" id="UP000314987">
    <property type="component" value="Unassembled WGS sequence"/>
</dbReference>
<dbReference type="AlphaFoldDB" id="A0A4X2KDU3"/>
<protein>
    <submittedName>
        <fullName evidence="1">Uncharacterized protein</fullName>
    </submittedName>
</protein>
<reference evidence="2" key="1">
    <citation type="submission" date="2018-12" db="EMBL/GenBank/DDBJ databases">
        <authorList>
            <person name="Yazar S."/>
        </authorList>
    </citation>
    <scope>NUCLEOTIDE SEQUENCE [LARGE SCALE GENOMIC DNA]</scope>
</reference>
<name>A0A4X2KDU3_VOMUR</name>
<organism evidence="1 2">
    <name type="scientific">Vombatus ursinus</name>
    <name type="common">Common wombat</name>
    <dbReference type="NCBI Taxonomy" id="29139"/>
    <lineage>
        <taxon>Eukaryota</taxon>
        <taxon>Metazoa</taxon>
        <taxon>Chordata</taxon>
        <taxon>Craniata</taxon>
        <taxon>Vertebrata</taxon>
        <taxon>Euteleostomi</taxon>
        <taxon>Mammalia</taxon>
        <taxon>Metatheria</taxon>
        <taxon>Diprotodontia</taxon>
        <taxon>Vombatidae</taxon>
        <taxon>Vombatus</taxon>
    </lineage>
</organism>